<sequence length="148" mass="15760">MLLTAKILLTLATLGYSAIPLAFDSNKTHWFNDSWTPHGRFHCVWQVMSYVYMALIALGLIWTASSVNWQIWLSAGLAACAYGGFWTAVALRKKLGLALVDDVNGVPPFMLPVLGECDANVTLFTTAVILLGTGAGALSLAAATVAAN</sequence>
<feature type="transmembrane region" description="Helical" evidence="1">
    <location>
        <begin position="44"/>
        <end position="64"/>
    </location>
</feature>
<feature type="transmembrane region" description="Helical" evidence="1">
    <location>
        <begin position="71"/>
        <end position="91"/>
    </location>
</feature>
<evidence type="ECO:0000256" key="1">
    <source>
        <dbReference type="SAM" id="Phobius"/>
    </source>
</evidence>
<keyword evidence="3" id="KW-1185">Reference proteome</keyword>
<protein>
    <recommendedName>
        <fullName evidence="4">DUF1772 domain-containing protein</fullName>
    </recommendedName>
</protein>
<keyword evidence="1" id="KW-1133">Transmembrane helix</keyword>
<proteinExistence type="predicted"/>
<evidence type="ECO:0000313" key="3">
    <source>
        <dbReference type="Proteomes" id="UP001623290"/>
    </source>
</evidence>
<organism evidence="2 3">
    <name type="scientific">Thioclava litoralis</name>
    <dbReference type="NCBI Taxonomy" id="3076557"/>
    <lineage>
        <taxon>Bacteria</taxon>
        <taxon>Pseudomonadati</taxon>
        <taxon>Pseudomonadota</taxon>
        <taxon>Alphaproteobacteria</taxon>
        <taxon>Rhodobacterales</taxon>
        <taxon>Paracoccaceae</taxon>
        <taxon>Thioclava</taxon>
    </lineage>
</organism>
<reference evidence="2 3" key="1">
    <citation type="submission" date="2023-09" db="EMBL/GenBank/DDBJ databases">
        <title>Thioclava shenzhenensis sp. nov., a multidrug resistant bacteria-antagonizing species isolated from coastal seawater.</title>
        <authorList>
            <person name="Long M."/>
        </authorList>
    </citation>
    <scope>NUCLEOTIDE SEQUENCE [LARGE SCALE GENOMIC DNA]</scope>
    <source>
        <strain evidence="2 3">FTW29</strain>
        <plasmid evidence="2 3">unnamed1</plasmid>
    </source>
</reference>
<evidence type="ECO:0000313" key="2">
    <source>
        <dbReference type="EMBL" id="WRY35161.1"/>
    </source>
</evidence>
<gene>
    <name evidence="2" type="ORF">RPE78_15080</name>
</gene>
<name>A0ABZ1E5L6_9RHOB</name>
<keyword evidence="1" id="KW-0472">Membrane</keyword>
<evidence type="ECO:0008006" key="4">
    <source>
        <dbReference type="Google" id="ProtNLM"/>
    </source>
</evidence>
<feature type="transmembrane region" description="Helical" evidence="1">
    <location>
        <begin position="121"/>
        <end position="147"/>
    </location>
</feature>
<keyword evidence="2" id="KW-0614">Plasmid</keyword>
<dbReference type="RefSeq" id="WP_330646906.1">
    <property type="nucleotide sequence ID" value="NZ_CP135444.1"/>
</dbReference>
<keyword evidence="1" id="KW-0812">Transmembrane</keyword>
<accession>A0ABZ1E5L6</accession>
<geneLocation type="plasmid" evidence="2 3">
    <name>unnamed1</name>
</geneLocation>
<dbReference type="Proteomes" id="UP001623290">
    <property type="component" value="Plasmid unnamed1"/>
</dbReference>
<dbReference type="EMBL" id="CP135444">
    <property type="protein sequence ID" value="WRY35161.1"/>
    <property type="molecule type" value="Genomic_DNA"/>
</dbReference>